<evidence type="ECO:0000313" key="2">
    <source>
        <dbReference type="EMBL" id="RUT65715.1"/>
    </source>
</evidence>
<dbReference type="AlphaFoldDB" id="A0A433ZUB8"/>
<proteinExistence type="predicted"/>
<gene>
    <name evidence="2" type="ORF">CKG00_04335</name>
</gene>
<feature type="chain" id="PRO_5019242485" evidence="1">
    <location>
        <begin position="27"/>
        <end position="135"/>
    </location>
</feature>
<sequence>MTKLSVLTGVVLLAAGLFPAAVSASASPAAPVCKETVRDPESYDSTDECYYKGSNLVQTYGIYRSTTGEPKNLTEKLTPGADQSFTDYGDTVSLEYKWQGNNHLTVTQLFNGGLDTITFEDDGQGTRVITAYSPD</sequence>
<reference evidence="2 3" key="1">
    <citation type="submission" date="2017-08" db="EMBL/GenBank/DDBJ databases">
        <title>Draft genome sequence of pheromone producing symbiont Morganella morganii, of the female New Zealand grass grub Costelytra giveni.</title>
        <authorList>
            <person name="Laugraud A."/>
            <person name="Young S.D."/>
            <person name="Hurst M.H."/>
        </authorList>
    </citation>
    <scope>NUCLEOTIDE SEQUENCE [LARGE SCALE GENOMIC DNA]</scope>
    <source>
        <strain evidence="2 3">MMsCG</strain>
    </source>
</reference>
<name>A0A433ZUB8_MORMO</name>
<organism evidence="2 3">
    <name type="scientific">Morganella morganii</name>
    <name type="common">Proteus morganii</name>
    <dbReference type="NCBI Taxonomy" id="582"/>
    <lineage>
        <taxon>Bacteria</taxon>
        <taxon>Pseudomonadati</taxon>
        <taxon>Pseudomonadota</taxon>
        <taxon>Gammaproteobacteria</taxon>
        <taxon>Enterobacterales</taxon>
        <taxon>Morganellaceae</taxon>
        <taxon>Morganella</taxon>
    </lineage>
</organism>
<keyword evidence="1" id="KW-0732">Signal</keyword>
<feature type="signal peptide" evidence="1">
    <location>
        <begin position="1"/>
        <end position="26"/>
    </location>
</feature>
<protein>
    <submittedName>
        <fullName evidence="2">Uncharacterized protein</fullName>
    </submittedName>
</protein>
<accession>A0A433ZUB8</accession>
<dbReference type="OrthoDB" id="7058601at2"/>
<dbReference type="EMBL" id="NRQY01000001">
    <property type="protein sequence ID" value="RUT65715.1"/>
    <property type="molecule type" value="Genomic_DNA"/>
</dbReference>
<dbReference type="Proteomes" id="UP000286908">
    <property type="component" value="Unassembled WGS sequence"/>
</dbReference>
<evidence type="ECO:0000313" key="3">
    <source>
        <dbReference type="Proteomes" id="UP000286908"/>
    </source>
</evidence>
<evidence type="ECO:0000256" key="1">
    <source>
        <dbReference type="SAM" id="SignalP"/>
    </source>
</evidence>
<comment type="caution">
    <text evidence="2">The sequence shown here is derived from an EMBL/GenBank/DDBJ whole genome shotgun (WGS) entry which is preliminary data.</text>
</comment>